<gene>
    <name evidence="1" type="ORF">Taro_053914</name>
</gene>
<protein>
    <submittedName>
        <fullName evidence="1">Uncharacterized protein</fullName>
    </submittedName>
</protein>
<accession>A0A843XMD4</accession>
<evidence type="ECO:0000313" key="2">
    <source>
        <dbReference type="Proteomes" id="UP000652761"/>
    </source>
</evidence>
<comment type="caution">
    <text evidence="1">The sequence shown here is derived from an EMBL/GenBank/DDBJ whole genome shotgun (WGS) entry which is preliminary data.</text>
</comment>
<sequence length="120" mass="13218">MAAPRSSSSVGGYNTAFLTADQLERFLAVNIKLCGNKAVDLEDLEKHGMHSVVEALQRLKWTGIYTVSEPSYLHLAKAFYTCLKIEEDGSLTSMVKDIHAKGLGIIGTEYRLKDGKIDIN</sequence>
<feature type="non-terminal residue" evidence="1">
    <location>
        <position position="1"/>
    </location>
</feature>
<reference evidence="1" key="1">
    <citation type="submission" date="2017-07" db="EMBL/GenBank/DDBJ databases">
        <title>Taro Niue Genome Assembly and Annotation.</title>
        <authorList>
            <person name="Atibalentja N."/>
            <person name="Keating K."/>
            <person name="Fields C.J."/>
        </authorList>
    </citation>
    <scope>NUCLEOTIDE SEQUENCE</scope>
    <source>
        <strain evidence="1">Niue_2</strain>
        <tissue evidence="1">Leaf</tissue>
    </source>
</reference>
<evidence type="ECO:0000313" key="1">
    <source>
        <dbReference type="EMBL" id="MQM20884.1"/>
    </source>
</evidence>
<organism evidence="1 2">
    <name type="scientific">Colocasia esculenta</name>
    <name type="common">Wild taro</name>
    <name type="synonym">Arum esculentum</name>
    <dbReference type="NCBI Taxonomy" id="4460"/>
    <lineage>
        <taxon>Eukaryota</taxon>
        <taxon>Viridiplantae</taxon>
        <taxon>Streptophyta</taxon>
        <taxon>Embryophyta</taxon>
        <taxon>Tracheophyta</taxon>
        <taxon>Spermatophyta</taxon>
        <taxon>Magnoliopsida</taxon>
        <taxon>Liliopsida</taxon>
        <taxon>Araceae</taxon>
        <taxon>Aroideae</taxon>
        <taxon>Colocasieae</taxon>
        <taxon>Colocasia</taxon>
    </lineage>
</organism>
<dbReference type="EMBL" id="NMUH01010317">
    <property type="protein sequence ID" value="MQM20884.1"/>
    <property type="molecule type" value="Genomic_DNA"/>
</dbReference>
<dbReference type="Proteomes" id="UP000652761">
    <property type="component" value="Unassembled WGS sequence"/>
</dbReference>
<proteinExistence type="predicted"/>
<name>A0A843XMD4_COLES</name>
<dbReference type="AlphaFoldDB" id="A0A843XMD4"/>
<keyword evidence="2" id="KW-1185">Reference proteome</keyword>